<evidence type="ECO:0000313" key="2">
    <source>
        <dbReference type="EMBL" id="RVU46169.1"/>
    </source>
</evidence>
<organism evidence="2 3">
    <name type="scientific">Rubrivivax rivuli</name>
    <dbReference type="NCBI Taxonomy" id="1862385"/>
    <lineage>
        <taxon>Bacteria</taxon>
        <taxon>Pseudomonadati</taxon>
        <taxon>Pseudomonadota</taxon>
        <taxon>Betaproteobacteria</taxon>
        <taxon>Burkholderiales</taxon>
        <taxon>Sphaerotilaceae</taxon>
        <taxon>Rubrivivax</taxon>
    </lineage>
</organism>
<dbReference type="Pfam" id="PF18922">
    <property type="entry name" value="DUF5672"/>
    <property type="match status" value="1"/>
</dbReference>
<dbReference type="OrthoDB" id="7391526at2"/>
<gene>
    <name evidence="2" type="ORF">EOE66_09925</name>
</gene>
<comment type="caution">
    <text evidence="2">The sequence shown here is derived from an EMBL/GenBank/DDBJ whole genome shotgun (WGS) entry which is preliminary data.</text>
</comment>
<keyword evidence="3" id="KW-1185">Reference proteome</keyword>
<dbReference type="RefSeq" id="WP_128228535.1">
    <property type="nucleotide sequence ID" value="NZ_SACR01000003.1"/>
</dbReference>
<proteinExistence type="predicted"/>
<dbReference type="InterPro" id="IPR043729">
    <property type="entry name" value="DUF5672"/>
</dbReference>
<evidence type="ECO:0000259" key="1">
    <source>
        <dbReference type="Pfam" id="PF18922"/>
    </source>
</evidence>
<name>A0A437RHF8_9BURK</name>
<dbReference type="Proteomes" id="UP000285575">
    <property type="component" value="Unassembled WGS sequence"/>
</dbReference>
<accession>A0A437RHF8</accession>
<dbReference type="AlphaFoldDB" id="A0A437RHF8"/>
<reference evidence="2 3" key="1">
    <citation type="submission" date="2019-01" db="EMBL/GenBank/DDBJ databases">
        <authorList>
            <person name="Chen W.-M."/>
        </authorList>
    </citation>
    <scope>NUCLEOTIDE SEQUENCE [LARGE SCALE GENOMIC DNA]</scope>
    <source>
        <strain evidence="2 3">KYPY4</strain>
    </source>
</reference>
<evidence type="ECO:0000313" key="3">
    <source>
        <dbReference type="Proteomes" id="UP000285575"/>
    </source>
</evidence>
<dbReference type="EMBL" id="SACR01000003">
    <property type="protein sequence ID" value="RVU46169.1"/>
    <property type="molecule type" value="Genomic_DNA"/>
</dbReference>
<sequence length="278" mass="31155">MKRLALPQVTLCIVDTRAPALAAESLRHSMAGIDFGRVLLFTRGWQPPAPLPGIAVVEIAEITSGADYSRFVLRDLPPHIHTPFVLVTQWDGFVRQPEAWTDEFLEYDYIGAVWPDQPEGRNVGNGGFSLRSQKLLQAGRDARITELHPEDLVLGTTHRAMLEAEHGVRFAPPALAHRFAFENRPPRGPVFGFHGPYNLPRVLDENTLLGWLPQLPDAFFRSRDARRLARALLAHRMPRAATELLRRRRAAGRRDINTRALGWLAAAQTLVTPGARPR</sequence>
<protein>
    <recommendedName>
        <fullName evidence="1">DUF5672 domain-containing protein</fullName>
    </recommendedName>
</protein>
<feature type="domain" description="DUF5672" evidence="1">
    <location>
        <begin position="67"/>
        <end position="185"/>
    </location>
</feature>